<dbReference type="Gene3D" id="2.40.70.10">
    <property type="entry name" value="Acid Proteases"/>
    <property type="match status" value="1"/>
</dbReference>
<dbReference type="SUPFAM" id="SSF50630">
    <property type="entry name" value="Acid proteases"/>
    <property type="match status" value="1"/>
</dbReference>
<dbReference type="Pfam" id="PF17921">
    <property type="entry name" value="Integrase_H2C2"/>
    <property type="match status" value="1"/>
</dbReference>
<keyword evidence="6" id="KW-0064">Aspartyl protease</keyword>
<dbReference type="Gene3D" id="3.10.10.10">
    <property type="entry name" value="HIV Type 1 Reverse Transcriptase, subunit A, domain 1"/>
    <property type="match status" value="1"/>
</dbReference>
<keyword evidence="2" id="KW-0808">Transferase</keyword>
<keyword evidence="8" id="KW-0378">Hydrolase</keyword>
<keyword evidence="7" id="KW-0255">Endonuclease</keyword>
<dbReference type="FunFam" id="1.10.340.70:FF:000001">
    <property type="entry name" value="Retrovirus-related Pol polyprotein from transposon gypsy-like Protein"/>
    <property type="match status" value="1"/>
</dbReference>
<keyword evidence="14" id="KW-0233">DNA recombination</keyword>
<evidence type="ECO:0000256" key="5">
    <source>
        <dbReference type="ARBA" id="ARBA00022723"/>
    </source>
</evidence>
<feature type="domain" description="Reverse transcriptase" evidence="17">
    <location>
        <begin position="571"/>
        <end position="750"/>
    </location>
</feature>
<dbReference type="FunFam" id="3.30.70.270:FF:000020">
    <property type="entry name" value="Transposon Tf2-6 polyprotein-like Protein"/>
    <property type="match status" value="1"/>
</dbReference>
<dbReference type="FunFam" id="3.10.10.10:FF:000007">
    <property type="entry name" value="Retrovirus-related Pol polyprotein from transposon 17.6-like Protein"/>
    <property type="match status" value="1"/>
</dbReference>
<dbReference type="InterPro" id="IPR041577">
    <property type="entry name" value="RT_RNaseH_2"/>
</dbReference>
<dbReference type="InterPro" id="IPR036397">
    <property type="entry name" value="RNaseH_sf"/>
</dbReference>
<dbReference type="GO" id="GO:0004519">
    <property type="term" value="F:endonuclease activity"/>
    <property type="evidence" value="ECO:0007669"/>
    <property type="project" value="UniProtKB-KW"/>
</dbReference>
<keyword evidence="11" id="KW-0695">RNA-directed DNA polymerase</keyword>
<dbReference type="Gene3D" id="1.10.340.70">
    <property type="match status" value="1"/>
</dbReference>
<dbReference type="InterPro" id="IPR050951">
    <property type="entry name" value="Retrovirus_Pol_polyprotein"/>
</dbReference>
<dbReference type="SUPFAM" id="SSF56672">
    <property type="entry name" value="DNA/RNA polymerases"/>
    <property type="match status" value="1"/>
</dbReference>
<evidence type="ECO:0000256" key="12">
    <source>
        <dbReference type="ARBA" id="ARBA00022932"/>
    </source>
</evidence>
<dbReference type="InterPro" id="IPR043502">
    <property type="entry name" value="DNA/RNA_pol_sf"/>
</dbReference>
<dbReference type="InterPro" id="IPR012337">
    <property type="entry name" value="RNaseH-like_sf"/>
</dbReference>
<evidence type="ECO:0000256" key="8">
    <source>
        <dbReference type="ARBA" id="ARBA00022801"/>
    </source>
</evidence>
<evidence type="ECO:0000256" key="10">
    <source>
        <dbReference type="ARBA" id="ARBA00022908"/>
    </source>
</evidence>
<keyword evidence="12" id="KW-0239">DNA-directed DNA polymerase</keyword>
<evidence type="ECO:0000256" key="9">
    <source>
        <dbReference type="ARBA" id="ARBA00022842"/>
    </source>
</evidence>
<protein>
    <submittedName>
        <fullName evidence="19">Transposon Ty3-G Gag-Pol polyprotein</fullName>
    </submittedName>
</protein>
<dbReference type="GO" id="GO:0004190">
    <property type="term" value="F:aspartic-type endopeptidase activity"/>
    <property type="evidence" value="ECO:0007669"/>
    <property type="project" value="UniProtKB-KW"/>
</dbReference>
<dbReference type="PANTHER" id="PTHR37984">
    <property type="entry name" value="PROTEIN CBG26694"/>
    <property type="match status" value="1"/>
</dbReference>
<dbReference type="GO" id="GO:0006508">
    <property type="term" value="P:proteolysis"/>
    <property type="evidence" value="ECO:0007669"/>
    <property type="project" value="UniProtKB-KW"/>
</dbReference>
<name>A0A151RAR9_CAJCA</name>
<evidence type="ECO:0000256" key="11">
    <source>
        <dbReference type="ARBA" id="ARBA00022918"/>
    </source>
</evidence>
<dbReference type="EMBL" id="KQ483896">
    <property type="protein sequence ID" value="KYP39589.1"/>
    <property type="molecule type" value="Genomic_DNA"/>
</dbReference>
<evidence type="ECO:0000256" key="14">
    <source>
        <dbReference type="ARBA" id="ARBA00023172"/>
    </source>
</evidence>
<dbReference type="GO" id="GO:0003964">
    <property type="term" value="F:RNA-directed DNA polymerase activity"/>
    <property type="evidence" value="ECO:0007669"/>
    <property type="project" value="UniProtKB-KW"/>
</dbReference>
<keyword evidence="20" id="KW-1185">Reference proteome</keyword>
<dbReference type="InterPro" id="IPR021109">
    <property type="entry name" value="Peptidase_aspartic_dom_sf"/>
</dbReference>
<evidence type="ECO:0000259" key="18">
    <source>
        <dbReference type="PROSITE" id="PS50994"/>
    </source>
</evidence>
<dbReference type="CDD" id="cd09274">
    <property type="entry name" value="RNase_HI_RT_Ty3"/>
    <property type="match status" value="1"/>
</dbReference>
<proteinExistence type="predicted"/>
<dbReference type="InterPro" id="IPR056924">
    <property type="entry name" value="SH3_Tf2-1"/>
</dbReference>
<dbReference type="Proteomes" id="UP000075243">
    <property type="component" value="Unassembled WGS sequence"/>
</dbReference>
<dbReference type="InterPro" id="IPR041588">
    <property type="entry name" value="Integrase_H2C2"/>
</dbReference>
<dbReference type="Gene3D" id="3.30.420.10">
    <property type="entry name" value="Ribonuclease H-like superfamily/Ribonuclease H"/>
    <property type="match status" value="1"/>
</dbReference>
<dbReference type="Pfam" id="PF17919">
    <property type="entry name" value="RT_RNaseH_2"/>
    <property type="match status" value="1"/>
</dbReference>
<dbReference type="Pfam" id="PF24626">
    <property type="entry name" value="SH3_Tf2-1"/>
    <property type="match status" value="1"/>
</dbReference>
<dbReference type="InterPro" id="IPR001584">
    <property type="entry name" value="Integrase_cat-core"/>
</dbReference>
<dbReference type="GO" id="GO:0015074">
    <property type="term" value="P:DNA integration"/>
    <property type="evidence" value="ECO:0007669"/>
    <property type="project" value="UniProtKB-KW"/>
</dbReference>
<sequence length="1510" mass="170975">MSSSSPLPELAQILEHLEKKDREHAREINELRHDFDEFRASVQSGGLNSKGFQNPLQVRNVKLDFPRFDGSDVLQWIFRAEQFFEYYNTPDEQRIVIAAVHFEKNVVPWYQMMQRTSPIISWNTLTRSLELEFGPSPFDSPRSTLFKLVQTGSVNDYYIEFTNLANRIYGVSAEALLDCFISGLKPDIKREIIAQAPNSLLKAISLARLFEEKYSFRSRQSFVTRNTSHSAGNQSYTNPAQQPLLNTPNIKPAAFPNRNTAVRKMSPAEMQSRRERGLCFTCDERFSANHRCPNKQYLLLQVEDEEELEETTNVDSTALEDELEHHLSFNALKGVATVGTMRFTGSIAGKEVHILLDSGSSDNFLQPKLAHYLKLPIEPAAGLQVMVGNGSSLSTEGKILNLQVQVQGQVLQLPVYLLSVSGADLVLGAAWLATLGPHIADYGSLTIKFYKDKKLVTLQGEKSRPAAMSQFHHLKRLNHTQGIAEVYTLQLLSSFVETDQWKDIPDNVDPEIALLLHYYRQIFAKPTGLPPPRSQNHRIPLLQGSGPVKVRPYKYPHSQKQQIELMIKEMLEDGIIAPSSSPFSSPIILVKKKDGSWRFCTDYRALNAITVKDSFPIPTVEELLDELFGAKYFSKLDLRAGYHQILVQEEDRYKTAFRTHQGHYEWLVMPFGLTNAPATFQNLMNDIFQGLLRKSVLVFFDDILVYSSSWFLHLQHLQQVLDILAKHELYAKMSKCSFGLEQVEYLGHVVSGDGVSMETSKVQAVIDWPVPKTIKQLRGFLGLTGYYRRFIQGYASIANPLTDLLKKDNFKWSNEADAAFIALKQAITTAPVLSLPDFSQPFVLETDASGSGIGAVLSQNKHPIAFFSKKLSNRMTKQSAYTREFYAITEAIAKFRHYLLGHRFIIRTDQKSLKSLLDQTLQTPEQQAWLHKFLGYDFSIEYKPGTENLAADALSRSFFMASAVTASDLVHQIKAALGSDTALQPILTAHSQGKALSAPYSFLDGLLFWKGRIVVPNVPAIQNQILQEFHSSPLGGHSGIARTFARVAAQFFWPGMNKDIKNFVQQCCVCQQAKTATVLPAGLLQPLPIPTQIWEDISMDFIVGLPPAEGYTVIFVIVDRLSKYAHFAPLKSDFNSKRVADVFLHTVVKLHGFPNSIVSDRDKVFTSTFWQHLLKLSGTTLKLSTAYHPQSDGQTEALNKCLEMYLRCFTHEKPKDWIKFLPWAEFWYNTSFHHSAQMSPFKVVYGRDPPTLVKYSHSATDPPSIQEMLLQRDRVLAQLKVNLMLAQQRMKKYADQKRLHKEFVEGEMVLVKLQPYRQHSLALRKNQKLGLRYFGPFPIQKRIGSVAYKLLLPDYAKIHPVFHISQLKQFRGVTDTVYVPLPLTTAVEGPVVQPIQVLSVRDIIQAGKLVRQVLVQWEGFGVDAATWEDLDKLEQSYPNINLEDKVIAKGGSSVTEEVHEWNEKSKVKEHVQSVSSSGQVAISEGGDAEIKIKRVRRPSVRMREYVWQKN</sequence>
<keyword evidence="15" id="KW-0511">Multifunctional enzyme</keyword>
<dbReference type="InterPro" id="IPR016197">
    <property type="entry name" value="Chromo-like_dom_sf"/>
</dbReference>
<evidence type="ECO:0000256" key="1">
    <source>
        <dbReference type="ARBA" id="ARBA00022670"/>
    </source>
</evidence>
<dbReference type="Pfam" id="PF13975">
    <property type="entry name" value="gag-asp_proteas"/>
    <property type="match status" value="1"/>
</dbReference>
<evidence type="ECO:0000256" key="13">
    <source>
        <dbReference type="ARBA" id="ARBA00023125"/>
    </source>
</evidence>
<dbReference type="GO" id="GO:0006310">
    <property type="term" value="P:DNA recombination"/>
    <property type="evidence" value="ECO:0007669"/>
    <property type="project" value="UniProtKB-KW"/>
</dbReference>
<evidence type="ECO:0000256" key="15">
    <source>
        <dbReference type="ARBA" id="ARBA00023268"/>
    </source>
</evidence>
<dbReference type="Pfam" id="PF03732">
    <property type="entry name" value="Retrotrans_gag"/>
    <property type="match status" value="1"/>
</dbReference>
<dbReference type="FunFam" id="3.10.20.370:FF:000001">
    <property type="entry name" value="Retrovirus-related Pol polyprotein from transposon 17.6-like protein"/>
    <property type="match status" value="1"/>
</dbReference>
<organism evidence="19 20">
    <name type="scientific">Cajanus cajan</name>
    <name type="common">Pigeon pea</name>
    <name type="synonym">Cajanus indicus</name>
    <dbReference type="NCBI Taxonomy" id="3821"/>
    <lineage>
        <taxon>Eukaryota</taxon>
        <taxon>Viridiplantae</taxon>
        <taxon>Streptophyta</taxon>
        <taxon>Embryophyta</taxon>
        <taxon>Tracheophyta</taxon>
        <taxon>Spermatophyta</taxon>
        <taxon>Magnoliopsida</taxon>
        <taxon>eudicotyledons</taxon>
        <taxon>Gunneridae</taxon>
        <taxon>Pentapetalae</taxon>
        <taxon>rosids</taxon>
        <taxon>fabids</taxon>
        <taxon>Fabales</taxon>
        <taxon>Fabaceae</taxon>
        <taxon>Papilionoideae</taxon>
        <taxon>50 kb inversion clade</taxon>
        <taxon>NPAAA clade</taxon>
        <taxon>indigoferoid/millettioid clade</taxon>
        <taxon>Phaseoleae</taxon>
        <taxon>Cajanus</taxon>
    </lineage>
</organism>
<dbReference type="Gene3D" id="3.10.20.370">
    <property type="match status" value="1"/>
</dbReference>
<keyword evidence="3" id="KW-0548">Nucleotidyltransferase</keyword>
<evidence type="ECO:0000256" key="16">
    <source>
        <dbReference type="SAM" id="MobiDB-lite"/>
    </source>
</evidence>
<evidence type="ECO:0000256" key="3">
    <source>
        <dbReference type="ARBA" id="ARBA00022695"/>
    </source>
</evidence>
<keyword evidence="9" id="KW-0460">Magnesium</keyword>
<dbReference type="GO" id="GO:0003677">
    <property type="term" value="F:DNA binding"/>
    <property type="evidence" value="ECO:0007669"/>
    <property type="project" value="UniProtKB-KW"/>
</dbReference>
<dbReference type="Pfam" id="PF00078">
    <property type="entry name" value="RVT_1"/>
    <property type="match status" value="1"/>
</dbReference>
<feature type="region of interest" description="Disordered" evidence="16">
    <location>
        <begin position="226"/>
        <end position="255"/>
    </location>
</feature>
<keyword evidence="5" id="KW-0479">Metal-binding</keyword>
<evidence type="ECO:0000256" key="4">
    <source>
        <dbReference type="ARBA" id="ARBA00022722"/>
    </source>
</evidence>
<evidence type="ECO:0000256" key="2">
    <source>
        <dbReference type="ARBA" id="ARBA00022679"/>
    </source>
</evidence>
<dbReference type="Gramene" id="C.cajan_34865.t">
    <property type="protein sequence ID" value="C.cajan_34865.t.cds1"/>
    <property type="gene ID" value="C.cajan_34865"/>
</dbReference>
<dbReference type="InterPro" id="IPR000477">
    <property type="entry name" value="RT_dom"/>
</dbReference>
<dbReference type="PROSITE" id="PS50994">
    <property type="entry name" value="INTEGRASE"/>
    <property type="match status" value="1"/>
</dbReference>
<feature type="compositionally biased region" description="Polar residues" evidence="16">
    <location>
        <begin position="226"/>
        <end position="249"/>
    </location>
</feature>
<gene>
    <name evidence="19" type="ORF">KK1_039110</name>
</gene>
<dbReference type="InterPro" id="IPR005162">
    <property type="entry name" value="Retrotrans_gag_dom"/>
</dbReference>
<accession>A0A151RAR9</accession>
<reference evidence="19" key="1">
    <citation type="journal article" date="2012" name="Nat. Biotechnol.">
        <title>Draft genome sequence of pigeonpea (Cajanus cajan), an orphan legume crop of resource-poor farmers.</title>
        <authorList>
            <person name="Varshney R.K."/>
            <person name="Chen W."/>
            <person name="Li Y."/>
            <person name="Bharti A.K."/>
            <person name="Saxena R.K."/>
            <person name="Schlueter J.A."/>
            <person name="Donoghue M.T."/>
            <person name="Azam S."/>
            <person name="Fan G."/>
            <person name="Whaley A.M."/>
            <person name="Farmer A.D."/>
            <person name="Sheridan J."/>
            <person name="Iwata A."/>
            <person name="Tuteja R."/>
            <person name="Penmetsa R.V."/>
            <person name="Wu W."/>
            <person name="Upadhyaya H.D."/>
            <person name="Yang S.P."/>
            <person name="Shah T."/>
            <person name="Saxena K.B."/>
            <person name="Michael T."/>
            <person name="McCombie W.R."/>
            <person name="Yang B."/>
            <person name="Zhang G."/>
            <person name="Yang H."/>
            <person name="Wang J."/>
            <person name="Spillane C."/>
            <person name="Cook D.R."/>
            <person name="May G.D."/>
            <person name="Xu X."/>
            <person name="Jackson S.A."/>
        </authorList>
    </citation>
    <scope>NUCLEOTIDE SEQUENCE [LARGE SCALE GENOMIC DNA]</scope>
</reference>
<dbReference type="GO" id="GO:0003887">
    <property type="term" value="F:DNA-directed DNA polymerase activity"/>
    <property type="evidence" value="ECO:0007669"/>
    <property type="project" value="UniProtKB-KW"/>
</dbReference>
<keyword evidence="13" id="KW-0238">DNA-binding</keyword>
<evidence type="ECO:0000259" key="17">
    <source>
        <dbReference type="PROSITE" id="PS50878"/>
    </source>
</evidence>
<dbReference type="PROSITE" id="PS50878">
    <property type="entry name" value="RT_POL"/>
    <property type="match status" value="1"/>
</dbReference>
<dbReference type="PANTHER" id="PTHR37984:SF5">
    <property type="entry name" value="PROTEIN NYNRIN-LIKE"/>
    <property type="match status" value="1"/>
</dbReference>
<evidence type="ECO:0000313" key="19">
    <source>
        <dbReference type="EMBL" id="KYP39589.1"/>
    </source>
</evidence>
<feature type="domain" description="Integrase catalytic" evidence="18">
    <location>
        <begin position="1084"/>
        <end position="1248"/>
    </location>
</feature>
<dbReference type="SUPFAM" id="SSF53098">
    <property type="entry name" value="Ribonuclease H-like"/>
    <property type="match status" value="1"/>
</dbReference>
<keyword evidence="10" id="KW-0229">DNA integration</keyword>
<dbReference type="GO" id="GO:0046872">
    <property type="term" value="F:metal ion binding"/>
    <property type="evidence" value="ECO:0007669"/>
    <property type="project" value="UniProtKB-KW"/>
</dbReference>
<dbReference type="CDD" id="cd00303">
    <property type="entry name" value="retropepsin_like"/>
    <property type="match status" value="1"/>
</dbReference>
<evidence type="ECO:0000256" key="6">
    <source>
        <dbReference type="ARBA" id="ARBA00022750"/>
    </source>
</evidence>
<dbReference type="CDD" id="cd01647">
    <property type="entry name" value="RT_LTR"/>
    <property type="match status" value="1"/>
</dbReference>
<dbReference type="InterPro" id="IPR043128">
    <property type="entry name" value="Rev_trsase/Diguanyl_cyclase"/>
</dbReference>
<keyword evidence="4" id="KW-0540">Nuclease</keyword>
<evidence type="ECO:0000313" key="20">
    <source>
        <dbReference type="Proteomes" id="UP000075243"/>
    </source>
</evidence>
<evidence type="ECO:0000256" key="7">
    <source>
        <dbReference type="ARBA" id="ARBA00022759"/>
    </source>
</evidence>
<dbReference type="Gene3D" id="3.30.70.270">
    <property type="match status" value="2"/>
</dbReference>
<keyword evidence="1" id="KW-0645">Protease</keyword>
<dbReference type="SUPFAM" id="SSF54160">
    <property type="entry name" value="Chromo domain-like"/>
    <property type="match status" value="1"/>
</dbReference>